<sequence length="117" mass="12934">MGDSESFVIVGAGMAGAKGAEALRDQGFDGRITLLGDEAHRPYERPPLSKEYLMGSAEFDAAYVHPETWYADNRVDLRLNTSARHIDRSLRQVEVADGTRLEFDKLMLATGAHPRSL</sequence>
<evidence type="ECO:0000256" key="4">
    <source>
        <dbReference type="ARBA" id="ARBA00023002"/>
    </source>
</evidence>
<dbReference type="PANTHER" id="PTHR43557">
    <property type="entry name" value="APOPTOSIS-INDUCING FACTOR 1"/>
    <property type="match status" value="1"/>
</dbReference>
<evidence type="ECO:0000256" key="3">
    <source>
        <dbReference type="ARBA" id="ARBA00022827"/>
    </source>
</evidence>
<dbReference type="PRINTS" id="PR00368">
    <property type="entry name" value="FADPNR"/>
</dbReference>
<dbReference type="InterPro" id="IPR036188">
    <property type="entry name" value="FAD/NAD-bd_sf"/>
</dbReference>
<dbReference type="GO" id="GO:0005737">
    <property type="term" value="C:cytoplasm"/>
    <property type="evidence" value="ECO:0007669"/>
    <property type="project" value="TreeGrafter"/>
</dbReference>
<keyword evidence="7" id="KW-1185">Reference proteome</keyword>
<evidence type="ECO:0000259" key="5">
    <source>
        <dbReference type="Pfam" id="PF07992"/>
    </source>
</evidence>
<evidence type="ECO:0000313" key="6">
    <source>
        <dbReference type="EMBL" id="TDD84103.1"/>
    </source>
</evidence>
<dbReference type="AlphaFoldDB" id="A0A4R5BFQ0"/>
<dbReference type="Pfam" id="PF07992">
    <property type="entry name" value="Pyr_redox_2"/>
    <property type="match status" value="1"/>
</dbReference>
<evidence type="ECO:0000313" key="7">
    <source>
        <dbReference type="Proteomes" id="UP000294723"/>
    </source>
</evidence>
<dbReference type="Proteomes" id="UP000294723">
    <property type="component" value="Unassembled WGS sequence"/>
</dbReference>
<name>A0A4R5BFQ0_9PSEU</name>
<feature type="non-terminal residue" evidence="6">
    <location>
        <position position="117"/>
    </location>
</feature>
<feature type="domain" description="FAD/NAD(P)-binding" evidence="5">
    <location>
        <begin position="7"/>
        <end position="116"/>
    </location>
</feature>
<evidence type="ECO:0000256" key="2">
    <source>
        <dbReference type="ARBA" id="ARBA00022630"/>
    </source>
</evidence>
<keyword evidence="3" id="KW-0274">FAD</keyword>
<dbReference type="InterPro" id="IPR023753">
    <property type="entry name" value="FAD/NAD-binding_dom"/>
</dbReference>
<dbReference type="SUPFAM" id="SSF51905">
    <property type="entry name" value="FAD/NAD(P)-binding domain"/>
    <property type="match status" value="1"/>
</dbReference>
<reference evidence="6 7" key="1">
    <citation type="submission" date="2019-03" db="EMBL/GenBank/DDBJ databases">
        <title>Draft genome sequences of novel Actinobacteria.</title>
        <authorList>
            <person name="Sahin N."/>
            <person name="Ay H."/>
            <person name="Saygin H."/>
        </authorList>
    </citation>
    <scope>NUCLEOTIDE SEQUENCE [LARGE SCALE GENOMIC DNA]</scope>
    <source>
        <strain evidence="6 7">5K548</strain>
    </source>
</reference>
<comment type="cofactor">
    <cofactor evidence="1">
        <name>FAD</name>
        <dbReference type="ChEBI" id="CHEBI:57692"/>
    </cofactor>
</comment>
<dbReference type="GO" id="GO:0016651">
    <property type="term" value="F:oxidoreductase activity, acting on NAD(P)H"/>
    <property type="evidence" value="ECO:0007669"/>
    <property type="project" value="TreeGrafter"/>
</dbReference>
<dbReference type="EMBL" id="SMLA01000047">
    <property type="protein sequence ID" value="TDD84103.1"/>
    <property type="molecule type" value="Genomic_DNA"/>
</dbReference>
<gene>
    <name evidence="6" type="ORF">E1202_23870</name>
</gene>
<keyword evidence="4" id="KW-0560">Oxidoreductase</keyword>
<dbReference type="PANTHER" id="PTHR43557:SF2">
    <property type="entry name" value="RIESKE DOMAIN-CONTAINING PROTEIN-RELATED"/>
    <property type="match status" value="1"/>
</dbReference>
<organism evidence="6 7">
    <name type="scientific">Saccharopolyspora karakumensis</name>
    <dbReference type="NCBI Taxonomy" id="2530386"/>
    <lineage>
        <taxon>Bacteria</taxon>
        <taxon>Bacillati</taxon>
        <taxon>Actinomycetota</taxon>
        <taxon>Actinomycetes</taxon>
        <taxon>Pseudonocardiales</taxon>
        <taxon>Pseudonocardiaceae</taxon>
        <taxon>Saccharopolyspora</taxon>
    </lineage>
</organism>
<protein>
    <submittedName>
        <fullName evidence="6">NAD(P)/FAD-dependent oxidoreductase</fullName>
    </submittedName>
</protein>
<accession>A0A4R5BFQ0</accession>
<dbReference type="InterPro" id="IPR050446">
    <property type="entry name" value="FAD-oxidoreductase/Apoptosis"/>
</dbReference>
<evidence type="ECO:0000256" key="1">
    <source>
        <dbReference type="ARBA" id="ARBA00001974"/>
    </source>
</evidence>
<comment type="caution">
    <text evidence="6">The sequence shown here is derived from an EMBL/GenBank/DDBJ whole genome shotgun (WGS) entry which is preliminary data.</text>
</comment>
<keyword evidence="2" id="KW-0285">Flavoprotein</keyword>
<proteinExistence type="predicted"/>
<dbReference type="Gene3D" id="3.50.50.60">
    <property type="entry name" value="FAD/NAD(P)-binding domain"/>
    <property type="match status" value="1"/>
</dbReference>